<evidence type="ECO:0000256" key="12">
    <source>
        <dbReference type="ARBA" id="ARBA00023204"/>
    </source>
</evidence>
<evidence type="ECO:0000256" key="5">
    <source>
        <dbReference type="ARBA" id="ARBA00012865"/>
    </source>
</evidence>
<evidence type="ECO:0000256" key="6">
    <source>
        <dbReference type="ARBA" id="ARBA00022454"/>
    </source>
</evidence>
<dbReference type="PANTHER" id="PTHR23240">
    <property type="entry name" value="DNA CROSS-LINK REPAIR PROTEIN PSO2/SNM1-RELATED"/>
    <property type="match status" value="1"/>
</dbReference>
<comment type="subcellular location">
    <subcellularLocation>
        <location evidence="3">Chromosome</location>
        <location evidence="3">Telomere</location>
    </subcellularLocation>
    <subcellularLocation>
        <location evidence="2">Nucleus</location>
    </subcellularLocation>
</comment>
<comment type="similarity">
    <text evidence="4">Belongs to the DNA repair metallo-beta-lactamase (DRMBL) family.</text>
</comment>
<feature type="compositionally biased region" description="Basic and acidic residues" evidence="17">
    <location>
        <begin position="528"/>
        <end position="544"/>
    </location>
</feature>
<keyword evidence="12" id="KW-0234">DNA repair</keyword>
<dbReference type="GO" id="GO:0005634">
    <property type="term" value="C:nucleus"/>
    <property type="evidence" value="ECO:0007669"/>
    <property type="project" value="UniProtKB-SubCell"/>
</dbReference>
<evidence type="ECO:0000256" key="14">
    <source>
        <dbReference type="ARBA" id="ARBA00039555"/>
    </source>
</evidence>
<gene>
    <name evidence="19" type="ORF">NDU88_005128</name>
</gene>
<evidence type="ECO:0000256" key="7">
    <source>
        <dbReference type="ARBA" id="ARBA00022722"/>
    </source>
</evidence>
<evidence type="ECO:0000259" key="18">
    <source>
        <dbReference type="Pfam" id="PF07522"/>
    </source>
</evidence>
<dbReference type="FunFam" id="3.40.50.12650:FF:000003">
    <property type="entry name" value="DNA cross-link repair 1B"/>
    <property type="match status" value="1"/>
</dbReference>
<name>A0AAV7QDY8_PLEWA</name>
<evidence type="ECO:0000256" key="10">
    <source>
        <dbReference type="ARBA" id="ARBA00022839"/>
    </source>
</evidence>
<organism evidence="19 20">
    <name type="scientific">Pleurodeles waltl</name>
    <name type="common">Iberian ribbed newt</name>
    <dbReference type="NCBI Taxonomy" id="8319"/>
    <lineage>
        <taxon>Eukaryota</taxon>
        <taxon>Metazoa</taxon>
        <taxon>Chordata</taxon>
        <taxon>Craniata</taxon>
        <taxon>Vertebrata</taxon>
        <taxon>Euteleostomi</taxon>
        <taxon>Amphibia</taxon>
        <taxon>Batrachia</taxon>
        <taxon>Caudata</taxon>
        <taxon>Salamandroidea</taxon>
        <taxon>Salamandridae</taxon>
        <taxon>Pleurodelinae</taxon>
        <taxon>Pleurodeles</taxon>
    </lineage>
</organism>
<evidence type="ECO:0000256" key="13">
    <source>
        <dbReference type="ARBA" id="ARBA00023242"/>
    </source>
</evidence>
<dbReference type="CDD" id="cd16273">
    <property type="entry name" value="SNM1A-1C-like_MBL-fold"/>
    <property type="match status" value="1"/>
</dbReference>
<dbReference type="GO" id="GO:0006303">
    <property type="term" value="P:double-strand break repair via nonhomologous end joining"/>
    <property type="evidence" value="ECO:0007669"/>
    <property type="project" value="TreeGrafter"/>
</dbReference>
<keyword evidence="8" id="KW-0227">DNA damage</keyword>
<dbReference type="InterPro" id="IPR011084">
    <property type="entry name" value="DRMBL"/>
</dbReference>
<evidence type="ECO:0000256" key="15">
    <source>
        <dbReference type="ARBA" id="ARBA00041693"/>
    </source>
</evidence>
<dbReference type="GO" id="GO:0003684">
    <property type="term" value="F:damaged DNA binding"/>
    <property type="evidence" value="ECO:0007669"/>
    <property type="project" value="TreeGrafter"/>
</dbReference>
<evidence type="ECO:0000256" key="17">
    <source>
        <dbReference type="SAM" id="MobiDB-lite"/>
    </source>
</evidence>
<keyword evidence="20" id="KW-1185">Reference proteome</keyword>
<accession>A0AAV7QDY8</accession>
<keyword evidence="9" id="KW-0378">Hydrolase</keyword>
<feature type="region of interest" description="Disordered" evidence="17">
    <location>
        <begin position="510"/>
        <end position="560"/>
    </location>
</feature>
<evidence type="ECO:0000313" key="19">
    <source>
        <dbReference type="EMBL" id="KAJ1138747.1"/>
    </source>
</evidence>
<dbReference type="GO" id="GO:0000723">
    <property type="term" value="P:telomere maintenance"/>
    <property type="evidence" value="ECO:0007669"/>
    <property type="project" value="TreeGrafter"/>
</dbReference>
<dbReference type="Proteomes" id="UP001066276">
    <property type="component" value="Chromosome 6"/>
</dbReference>
<comment type="caution">
    <text evidence="19">The sequence shown here is derived from an EMBL/GenBank/DDBJ whole genome shotgun (WGS) entry which is preliminary data.</text>
</comment>
<dbReference type="Pfam" id="PF07522">
    <property type="entry name" value="DRMBL"/>
    <property type="match status" value="1"/>
</dbReference>
<evidence type="ECO:0000256" key="11">
    <source>
        <dbReference type="ARBA" id="ARBA00022895"/>
    </source>
</evidence>
<dbReference type="EC" id="3.5.2.6" evidence="5"/>
<keyword evidence="10" id="KW-0269">Exonuclease</keyword>
<evidence type="ECO:0000256" key="9">
    <source>
        <dbReference type="ARBA" id="ARBA00022801"/>
    </source>
</evidence>
<dbReference type="EMBL" id="JANPWB010000010">
    <property type="protein sequence ID" value="KAJ1138747.1"/>
    <property type="molecule type" value="Genomic_DNA"/>
</dbReference>
<feature type="domain" description="DNA repair metallo-beta-lactamase" evidence="18">
    <location>
        <begin position="393"/>
        <end position="428"/>
    </location>
</feature>
<dbReference type="GO" id="GO:0035312">
    <property type="term" value="F:5'-3' DNA exonuclease activity"/>
    <property type="evidence" value="ECO:0007669"/>
    <property type="project" value="TreeGrafter"/>
</dbReference>
<protein>
    <recommendedName>
        <fullName evidence="14">5' exonuclease Apollo</fullName>
        <ecNumber evidence="5">3.5.2.6</ecNumber>
    </recommendedName>
    <alternativeName>
        <fullName evidence="15">DNA cross-link repair 1B protein</fullName>
    </alternativeName>
    <alternativeName>
        <fullName evidence="16">SNM1 homolog B</fullName>
    </alternativeName>
</protein>
<keyword evidence="11" id="KW-0779">Telomere</keyword>
<evidence type="ECO:0000256" key="8">
    <source>
        <dbReference type="ARBA" id="ARBA00022763"/>
    </source>
</evidence>
<evidence type="ECO:0000256" key="1">
    <source>
        <dbReference type="ARBA" id="ARBA00001526"/>
    </source>
</evidence>
<dbReference type="GO" id="GO:0008800">
    <property type="term" value="F:beta-lactamase activity"/>
    <property type="evidence" value="ECO:0007669"/>
    <property type="project" value="UniProtKB-EC"/>
</dbReference>
<proteinExistence type="inferred from homology"/>
<evidence type="ECO:0000256" key="4">
    <source>
        <dbReference type="ARBA" id="ARBA00010304"/>
    </source>
</evidence>
<keyword evidence="13" id="KW-0539">Nucleus</keyword>
<evidence type="ECO:0000256" key="3">
    <source>
        <dbReference type="ARBA" id="ARBA00004574"/>
    </source>
</evidence>
<evidence type="ECO:0000313" key="20">
    <source>
        <dbReference type="Proteomes" id="UP001066276"/>
    </source>
</evidence>
<dbReference type="InterPro" id="IPR036866">
    <property type="entry name" value="RibonucZ/Hydroxyglut_hydro"/>
</dbReference>
<dbReference type="GO" id="GO:0036297">
    <property type="term" value="P:interstrand cross-link repair"/>
    <property type="evidence" value="ECO:0007669"/>
    <property type="project" value="TreeGrafter"/>
</dbReference>
<dbReference type="Gene3D" id="3.40.50.12650">
    <property type="match status" value="1"/>
</dbReference>
<evidence type="ECO:0000256" key="16">
    <source>
        <dbReference type="ARBA" id="ARBA00042738"/>
    </source>
</evidence>
<dbReference type="Gene3D" id="3.60.15.10">
    <property type="entry name" value="Ribonuclease Z/Hydroxyacylglutathione hydrolase-like"/>
    <property type="match status" value="1"/>
</dbReference>
<keyword evidence="6" id="KW-0158">Chromosome</keyword>
<keyword evidence="7" id="KW-0540">Nuclease</keyword>
<dbReference type="SUPFAM" id="SSF56281">
    <property type="entry name" value="Metallo-hydrolase/oxidoreductase"/>
    <property type="match status" value="1"/>
</dbReference>
<reference evidence="19" key="1">
    <citation type="journal article" date="2022" name="bioRxiv">
        <title>Sequencing and chromosome-scale assembly of the giantPleurodeles waltlgenome.</title>
        <authorList>
            <person name="Brown T."/>
            <person name="Elewa A."/>
            <person name="Iarovenko S."/>
            <person name="Subramanian E."/>
            <person name="Araus A.J."/>
            <person name="Petzold A."/>
            <person name="Susuki M."/>
            <person name="Suzuki K.-i.T."/>
            <person name="Hayashi T."/>
            <person name="Toyoda A."/>
            <person name="Oliveira C."/>
            <person name="Osipova E."/>
            <person name="Leigh N.D."/>
            <person name="Simon A."/>
            <person name="Yun M.H."/>
        </authorList>
    </citation>
    <scope>NUCLEOTIDE SEQUENCE</scope>
    <source>
        <strain evidence="19">20211129_DDA</strain>
        <tissue evidence="19">Liver</tissue>
    </source>
</reference>
<sequence>MPLAPCHKYGVYYDLSYEEHREPRTFADERSDTPECAESQEDNEVILECTEKDSLSAPADREPYPVVGKGGMLCCGIVQLRGETLTVRPGVSPDGSGDSCYAPDITWPLWTNVNGCFLHWKILITSLDMNGAVIPKTPIAVDCWKLRCSSHVRLFFLSHMHSDHTVGLTSTWMHPIYCSAVSGLILHHKLQVNQNLIRPLEIGVGHKINLDELGLETMTVTLIDANHCPGSVMFLFEGYFGTILYTGDFRYSPDMVEQPPLNNKKKIDVLYLDNTNCNPNLKLPSRQQATEQIKDIISSHPEHNVVIGLYSIGKESLLVELARFFRTWIVVSPQRLELLKLLELEDVFTSDEAAGRIIAVEHSAVNYANMMRWNRIHPTIAILPTSRQVNKWHKDIHVVPYSDHSSFEELLDFVEILKPSSLEPVVKNKMCQMYFRDYLSSPKKTLLNVKVPESVKEFMRHSKQRVRCEGRNAARWPLPSTPHHIHKGVIFESPEKNTLHQKALCSLRENQKSETNSHVDGTLATMEEGSKTLSPRERKRKDAEVPGNANKWQLNGTPEEPVCPRPCESITFAVMEDKNGHRLSSQSRLVQWLIAGRTARTSSCKALSEKGLLSSSNSEVVDFTKQQASTIDHLVNAQEARTHSIQVRECSVDSLSRGSAVRVHLGEKEQFPLVPPSKVIIYNSEQFHRAVDNYCEKFKIKPIEII</sequence>
<dbReference type="GO" id="GO:0000781">
    <property type="term" value="C:chromosome, telomeric region"/>
    <property type="evidence" value="ECO:0007669"/>
    <property type="project" value="UniProtKB-SubCell"/>
</dbReference>
<comment type="catalytic activity">
    <reaction evidence="1">
        <text>a beta-lactam + H2O = a substituted beta-amino acid</text>
        <dbReference type="Rhea" id="RHEA:20401"/>
        <dbReference type="ChEBI" id="CHEBI:15377"/>
        <dbReference type="ChEBI" id="CHEBI:35627"/>
        <dbReference type="ChEBI" id="CHEBI:140347"/>
        <dbReference type="EC" id="3.5.2.6"/>
    </reaction>
</comment>
<evidence type="ECO:0000256" key="2">
    <source>
        <dbReference type="ARBA" id="ARBA00004123"/>
    </source>
</evidence>
<dbReference type="PANTHER" id="PTHR23240:SF26">
    <property type="entry name" value="5' EXONUCLEASE APOLLO"/>
    <property type="match status" value="1"/>
</dbReference>
<dbReference type="AlphaFoldDB" id="A0AAV7QDY8"/>